<evidence type="ECO:0000256" key="3">
    <source>
        <dbReference type="RuleBase" id="RU003887"/>
    </source>
</evidence>
<evidence type="ECO:0000313" key="5">
    <source>
        <dbReference type="EMBL" id="QJR34634.1"/>
    </source>
</evidence>
<sequence>MSLTLSRYLVSLGHGTRKEAERIVRQRRVTTAAGVVLRDTDRYVHDDVFVDRTPLDAPPGSVVLLNKPAGYVCSLNDRPPMIYELLPANYPKRTPVMASIGRLDADTSGLLLVTDDGPLNHLLASPKSHVPKRYAMTLAEPLRGDEAELLASGTLLLKGETAPLLPAEFLATGERNADITVREGRYHQVRRMMAAIGNHVQALQRVALGPLVLGDLAEGHWRRLEAPEIDALRTVALEHKAIAKAAAKG</sequence>
<dbReference type="SUPFAM" id="SSF55120">
    <property type="entry name" value="Pseudouridine synthase"/>
    <property type="match status" value="1"/>
</dbReference>
<dbReference type="GO" id="GO:0006364">
    <property type="term" value="P:rRNA processing"/>
    <property type="evidence" value="ECO:0007669"/>
    <property type="project" value="UniProtKB-ARBA"/>
</dbReference>
<dbReference type="EMBL" id="CP053085">
    <property type="protein sequence ID" value="QJR34634.1"/>
    <property type="molecule type" value="Genomic_DNA"/>
</dbReference>
<dbReference type="PANTHER" id="PTHR47683:SF2">
    <property type="entry name" value="RNA-BINDING S4 DOMAIN-CONTAINING PROTEIN"/>
    <property type="match status" value="1"/>
</dbReference>
<dbReference type="AlphaFoldDB" id="A0A6M4IHQ5"/>
<dbReference type="PROSITE" id="PS01149">
    <property type="entry name" value="PSI_RSU"/>
    <property type="match status" value="1"/>
</dbReference>
<accession>A0A6M4IHQ5</accession>
<evidence type="ECO:0000256" key="2">
    <source>
        <dbReference type="ARBA" id="ARBA00023235"/>
    </source>
</evidence>
<reference evidence="5 6" key="1">
    <citation type="submission" date="2020-05" db="EMBL/GenBank/DDBJ databases">
        <title>Complete genome sequence of Gemmatimonas greenlandica TET16.</title>
        <authorList>
            <person name="Zeng Y."/>
        </authorList>
    </citation>
    <scope>NUCLEOTIDE SEQUENCE [LARGE SCALE GENOMIC DNA]</scope>
    <source>
        <strain evidence="5 6">TET16</strain>
    </source>
</reference>
<name>A0A6M4IHQ5_9BACT</name>
<dbReference type="GO" id="GO:0140098">
    <property type="term" value="F:catalytic activity, acting on RNA"/>
    <property type="evidence" value="ECO:0007669"/>
    <property type="project" value="UniProtKB-ARBA"/>
</dbReference>
<feature type="domain" description="Pseudouridine synthase RsuA/RluA-like" evidence="4">
    <location>
        <begin position="62"/>
        <end position="195"/>
    </location>
</feature>
<dbReference type="KEGG" id="ggr:HKW67_03430"/>
<evidence type="ECO:0000259" key="4">
    <source>
        <dbReference type="Pfam" id="PF00849"/>
    </source>
</evidence>
<dbReference type="Proteomes" id="UP000500938">
    <property type="component" value="Chromosome"/>
</dbReference>
<evidence type="ECO:0000313" key="6">
    <source>
        <dbReference type="Proteomes" id="UP000500938"/>
    </source>
</evidence>
<dbReference type="EC" id="5.4.99.-" evidence="3"/>
<dbReference type="Gene3D" id="3.30.70.580">
    <property type="entry name" value="Pseudouridine synthase I, catalytic domain, N-terminal subdomain"/>
    <property type="match status" value="1"/>
</dbReference>
<gene>
    <name evidence="5" type="ORF">HKW67_03430</name>
</gene>
<dbReference type="InterPro" id="IPR006145">
    <property type="entry name" value="PsdUridine_synth_RsuA/RluA"/>
</dbReference>
<dbReference type="GO" id="GO:0003723">
    <property type="term" value="F:RNA binding"/>
    <property type="evidence" value="ECO:0007669"/>
    <property type="project" value="InterPro"/>
</dbReference>
<dbReference type="RefSeq" id="WP_171224062.1">
    <property type="nucleotide sequence ID" value="NZ_CP053085.1"/>
</dbReference>
<dbReference type="InterPro" id="IPR050343">
    <property type="entry name" value="RsuA_PseudoU_synthase"/>
</dbReference>
<dbReference type="Gene3D" id="3.30.70.1560">
    <property type="entry name" value="Alpha-L RNA-binding motif"/>
    <property type="match status" value="1"/>
</dbReference>
<dbReference type="InterPro" id="IPR036986">
    <property type="entry name" value="S4_RNA-bd_sf"/>
</dbReference>
<comment type="similarity">
    <text evidence="1 3">Belongs to the pseudouridine synthase RsuA family.</text>
</comment>
<keyword evidence="2 3" id="KW-0413">Isomerase</keyword>
<protein>
    <recommendedName>
        <fullName evidence="3">Pseudouridine synthase</fullName>
        <ecNumber evidence="3">5.4.99.-</ecNumber>
    </recommendedName>
</protein>
<organism evidence="5 6">
    <name type="scientific">Gemmatimonas groenlandica</name>
    <dbReference type="NCBI Taxonomy" id="2732249"/>
    <lineage>
        <taxon>Bacteria</taxon>
        <taxon>Pseudomonadati</taxon>
        <taxon>Gemmatimonadota</taxon>
        <taxon>Gemmatimonadia</taxon>
        <taxon>Gemmatimonadales</taxon>
        <taxon>Gemmatimonadaceae</taxon>
        <taxon>Gemmatimonas</taxon>
    </lineage>
</organism>
<dbReference type="GO" id="GO:0009982">
    <property type="term" value="F:pseudouridine synthase activity"/>
    <property type="evidence" value="ECO:0007669"/>
    <property type="project" value="InterPro"/>
</dbReference>
<dbReference type="NCBIfam" id="TIGR00093">
    <property type="entry name" value="pseudouridine synthase"/>
    <property type="match status" value="1"/>
</dbReference>
<dbReference type="Gene3D" id="3.10.290.10">
    <property type="entry name" value="RNA-binding S4 domain"/>
    <property type="match status" value="1"/>
</dbReference>
<dbReference type="InterPro" id="IPR018496">
    <property type="entry name" value="PsdUridine_synth_RsuA/RluB_CS"/>
</dbReference>
<dbReference type="InterPro" id="IPR042092">
    <property type="entry name" value="PsdUridine_s_RsuA/RluB/E/F_cat"/>
</dbReference>
<dbReference type="InterPro" id="IPR020094">
    <property type="entry name" value="TruA/RsuA/RluB/E/F_N"/>
</dbReference>
<dbReference type="GO" id="GO:0001522">
    <property type="term" value="P:pseudouridine synthesis"/>
    <property type="evidence" value="ECO:0007669"/>
    <property type="project" value="InterPro"/>
</dbReference>
<dbReference type="InterPro" id="IPR000748">
    <property type="entry name" value="PsdUridine_synth_RsuA/RluB/E/F"/>
</dbReference>
<dbReference type="InterPro" id="IPR020103">
    <property type="entry name" value="PsdUridine_synth_cat_dom_sf"/>
</dbReference>
<dbReference type="Pfam" id="PF00849">
    <property type="entry name" value="PseudoU_synth_2"/>
    <property type="match status" value="1"/>
</dbReference>
<proteinExistence type="inferred from homology"/>
<evidence type="ECO:0000256" key="1">
    <source>
        <dbReference type="ARBA" id="ARBA00008348"/>
    </source>
</evidence>
<dbReference type="PANTHER" id="PTHR47683">
    <property type="entry name" value="PSEUDOURIDINE SYNTHASE FAMILY PROTEIN-RELATED"/>
    <property type="match status" value="1"/>
</dbReference>
<keyword evidence="6" id="KW-1185">Reference proteome</keyword>